<dbReference type="InterPro" id="IPR020568">
    <property type="entry name" value="Ribosomal_Su5_D2-typ_SF"/>
</dbReference>
<dbReference type="GO" id="GO:0019287">
    <property type="term" value="P:isopentenyl diphosphate biosynthetic process, mevalonate pathway"/>
    <property type="evidence" value="ECO:0007669"/>
    <property type="project" value="UniProtKB-UniRule"/>
</dbReference>
<dbReference type="AlphaFoldDB" id="A0A261Y222"/>
<protein>
    <recommendedName>
        <fullName evidence="3 13">Phosphomevalonate kinase</fullName>
        <ecNumber evidence="3 13">2.7.4.2</ecNumber>
    </recommendedName>
</protein>
<dbReference type="Gene3D" id="3.30.230.10">
    <property type="match status" value="1"/>
</dbReference>
<comment type="pathway">
    <text evidence="1 13">Isoprenoid biosynthesis; isopentenyl diphosphate biosynthesis via mevalonate pathway; isopentenyl diphosphate from (R)-mevalonate: step 2/3.</text>
</comment>
<keyword evidence="16" id="KW-1185">Reference proteome</keyword>
<keyword evidence="9 13" id="KW-0752">Steroid biosynthesis</keyword>
<dbReference type="Proteomes" id="UP000242875">
    <property type="component" value="Unassembled WGS sequence"/>
</dbReference>
<keyword evidence="7 13" id="KW-0418">Kinase</keyword>
<dbReference type="NCBIfam" id="TIGR01219">
    <property type="entry name" value="Pmev_kin_ERG8"/>
    <property type="match status" value="1"/>
</dbReference>
<comment type="catalytic activity">
    <reaction evidence="12">
        <text>(R)-5-phosphomevalonate + ATP = (R)-5-diphosphomevalonate + ADP</text>
        <dbReference type="Rhea" id="RHEA:16341"/>
        <dbReference type="ChEBI" id="CHEBI:30616"/>
        <dbReference type="ChEBI" id="CHEBI:57557"/>
        <dbReference type="ChEBI" id="CHEBI:58146"/>
        <dbReference type="ChEBI" id="CHEBI:456216"/>
        <dbReference type="EC" id="2.7.4.2"/>
    </reaction>
    <physiologicalReaction direction="left-to-right" evidence="12">
        <dbReference type="Rhea" id="RHEA:16342"/>
    </physiologicalReaction>
</comment>
<proteinExistence type="inferred from homology"/>
<comment type="similarity">
    <text evidence="2 13">Belongs to the GHMP kinase family. Mevalonate kinase subfamily.</text>
</comment>
<dbReference type="GO" id="GO:0005777">
    <property type="term" value="C:peroxisome"/>
    <property type="evidence" value="ECO:0007669"/>
    <property type="project" value="TreeGrafter"/>
</dbReference>
<sequence>MSSSSDVKSVLASAPGKVLIAGGYLVLDRAFQGFVIGTSSRFYSAVQEGASARTICVRSPQFEKAVWRYDLIEKEGEVALVPRVSEGENKFVQICLTCCLSVVFSAPTKRAAEVAIQKGLDIQVFGDNDFYSQREQLKSLQLPLTVKSLEQLPHFCPTKSTLGNVHKTGLGSSAALITSLVASVLVYFNVTSTKDLSAHEDRILVHNTAQLVHCLAQGKIGSGFDVSAAVWGSHTYRRFSPNVLEAAMEDPTNTEVVIRTIAPSNSSWDNEVTSFQLPPSHYLMLADIDAGSHTPTLVSKVLAWRKANPQVAENLWQDLSKSNAALADALIELQKLAVDDAMEYEAAIEACRRQPASKWTHLVEADSENASLKSMARVHERSQNSRRLIREMSELAGVPIEPPEQTRLLDACLNVAGVVMCGVPGAGGFDAIYCIVLSNEAMSEVQNLWAAWKELSVGPLLSREDSAGVTIELDSNIPRST</sequence>
<keyword evidence="11 13" id="KW-0753">Steroid metabolism</keyword>
<evidence type="ECO:0000256" key="4">
    <source>
        <dbReference type="ARBA" id="ARBA00022516"/>
    </source>
</evidence>
<comment type="caution">
    <text evidence="15">The sequence shown here is derived from an EMBL/GenBank/DDBJ whole genome shotgun (WGS) entry which is preliminary data.</text>
</comment>
<evidence type="ECO:0000313" key="15">
    <source>
        <dbReference type="EMBL" id="OZJ04641.1"/>
    </source>
</evidence>
<dbReference type="PANTHER" id="PTHR31814:SF2">
    <property type="entry name" value="PHOSPHOMEVALONATE KINASE"/>
    <property type="match status" value="1"/>
</dbReference>
<feature type="domain" description="GHMP kinase C-terminal" evidence="14">
    <location>
        <begin position="386"/>
        <end position="447"/>
    </location>
</feature>
<dbReference type="GO" id="GO:0004631">
    <property type="term" value="F:phosphomevalonate kinase activity"/>
    <property type="evidence" value="ECO:0007669"/>
    <property type="project" value="UniProtKB-UniRule"/>
</dbReference>
<reference evidence="15 16" key="1">
    <citation type="journal article" date="2017" name="Mycologia">
        <title>Bifiguratus adelaidae, gen. et sp. nov., a new member of Mucoromycotina in endophytic and soil-dwelling habitats.</title>
        <authorList>
            <person name="Torres-Cruz T.J."/>
            <person name="Billingsley Tobias T.L."/>
            <person name="Almatruk M."/>
            <person name="Hesse C."/>
            <person name="Kuske C.R."/>
            <person name="Desiro A."/>
            <person name="Benucci G.M."/>
            <person name="Bonito G."/>
            <person name="Stajich J.E."/>
            <person name="Dunlap C."/>
            <person name="Arnold A.E."/>
            <person name="Porras-Alfaro A."/>
        </authorList>
    </citation>
    <scope>NUCLEOTIDE SEQUENCE [LARGE SCALE GENOMIC DNA]</scope>
    <source>
        <strain evidence="15 16">AZ0501</strain>
    </source>
</reference>
<dbReference type="InterPro" id="IPR016005">
    <property type="entry name" value="Erg8"/>
</dbReference>
<keyword evidence="4 13" id="KW-0444">Lipid biosynthesis</keyword>
<name>A0A261Y222_9FUNG</name>
<evidence type="ECO:0000256" key="12">
    <source>
        <dbReference type="ARBA" id="ARBA00029326"/>
    </source>
</evidence>
<dbReference type="UniPathway" id="UPA00057">
    <property type="reaction ID" value="UER00099"/>
</dbReference>
<organism evidence="15 16">
    <name type="scientific">Bifiguratus adelaidae</name>
    <dbReference type="NCBI Taxonomy" id="1938954"/>
    <lineage>
        <taxon>Eukaryota</taxon>
        <taxon>Fungi</taxon>
        <taxon>Fungi incertae sedis</taxon>
        <taxon>Mucoromycota</taxon>
        <taxon>Mucoromycotina</taxon>
        <taxon>Endogonomycetes</taxon>
        <taxon>Endogonales</taxon>
        <taxon>Endogonales incertae sedis</taxon>
        <taxon>Bifiguratus</taxon>
    </lineage>
</organism>
<dbReference type="Pfam" id="PF08544">
    <property type="entry name" value="GHMP_kinases_C"/>
    <property type="match status" value="1"/>
</dbReference>
<dbReference type="GO" id="GO:0010142">
    <property type="term" value="P:farnesyl diphosphate biosynthetic process, mevalonate pathway"/>
    <property type="evidence" value="ECO:0007669"/>
    <property type="project" value="TreeGrafter"/>
</dbReference>
<evidence type="ECO:0000256" key="8">
    <source>
        <dbReference type="ARBA" id="ARBA00022840"/>
    </source>
</evidence>
<dbReference type="PANTHER" id="PTHR31814">
    <property type="match status" value="1"/>
</dbReference>
<evidence type="ECO:0000313" key="16">
    <source>
        <dbReference type="Proteomes" id="UP000242875"/>
    </source>
</evidence>
<dbReference type="InterPro" id="IPR035102">
    <property type="entry name" value="Phosphomevalonate_kinase"/>
</dbReference>
<keyword evidence="6" id="KW-0547">Nucleotide-binding</keyword>
<dbReference type="EMBL" id="MVBO01000034">
    <property type="protein sequence ID" value="OZJ04641.1"/>
    <property type="molecule type" value="Genomic_DNA"/>
</dbReference>
<dbReference type="SUPFAM" id="SSF54211">
    <property type="entry name" value="Ribosomal protein S5 domain 2-like"/>
    <property type="match status" value="1"/>
</dbReference>
<dbReference type="OrthoDB" id="10262935at2759"/>
<keyword evidence="5 13" id="KW-0808">Transferase</keyword>
<evidence type="ECO:0000256" key="9">
    <source>
        <dbReference type="ARBA" id="ARBA00022955"/>
    </source>
</evidence>
<dbReference type="PIRSF" id="PIRSF017288">
    <property type="entry name" value="PMK_GHMP_euk"/>
    <property type="match status" value="1"/>
</dbReference>
<evidence type="ECO:0000256" key="13">
    <source>
        <dbReference type="PIRNR" id="PIRNR017288"/>
    </source>
</evidence>
<accession>A0A261Y222</accession>
<dbReference type="Gene3D" id="3.30.70.890">
    <property type="entry name" value="GHMP kinase, C-terminal domain"/>
    <property type="match status" value="1"/>
</dbReference>
<evidence type="ECO:0000256" key="7">
    <source>
        <dbReference type="ARBA" id="ARBA00022777"/>
    </source>
</evidence>
<evidence type="ECO:0000256" key="10">
    <source>
        <dbReference type="ARBA" id="ARBA00023098"/>
    </source>
</evidence>
<evidence type="ECO:0000256" key="2">
    <source>
        <dbReference type="ARBA" id="ARBA00006495"/>
    </source>
</evidence>
<dbReference type="GO" id="GO:0006696">
    <property type="term" value="P:ergosterol biosynthetic process"/>
    <property type="evidence" value="ECO:0007669"/>
    <property type="project" value="TreeGrafter"/>
</dbReference>
<gene>
    <name evidence="15" type="ORF">BZG36_02021</name>
</gene>
<dbReference type="EC" id="2.7.4.2" evidence="3 13"/>
<evidence type="ECO:0000256" key="6">
    <source>
        <dbReference type="ARBA" id="ARBA00022741"/>
    </source>
</evidence>
<evidence type="ECO:0000256" key="5">
    <source>
        <dbReference type="ARBA" id="ARBA00022679"/>
    </source>
</evidence>
<evidence type="ECO:0000259" key="14">
    <source>
        <dbReference type="Pfam" id="PF08544"/>
    </source>
</evidence>
<evidence type="ECO:0000256" key="1">
    <source>
        <dbReference type="ARBA" id="ARBA00005017"/>
    </source>
</evidence>
<evidence type="ECO:0000256" key="3">
    <source>
        <dbReference type="ARBA" id="ARBA00012958"/>
    </source>
</evidence>
<dbReference type="InterPro" id="IPR036554">
    <property type="entry name" value="GHMP_kinase_C_sf"/>
</dbReference>
<keyword evidence="8" id="KW-0067">ATP-binding</keyword>
<dbReference type="InterPro" id="IPR013750">
    <property type="entry name" value="GHMP_kinase_C_dom"/>
</dbReference>
<keyword evidence="10 13" id="KW-0443">Lipid metabolism</keyword>
<dbReference type="InterPro" id="IPR014721">
    <property type="entry name" value="Ribsml_uS5_D2-typ_fold_subgr"/>
</dbReference>
<dbReference type="GO" id="GO:0005524">
    <property type="term" value="F:ATP binding"/>
    <property type="evidence" value="ECO:0007669"/>
    <property type="project" value="UniProtKB-UniRule"/>
</dbReference>
<evidence type="ECO:0000256" key="11">
    <source>
        <dbReference type="ARBA" id="ARBA00023221"/>
    </source>
</evidence>